<feature type="region of interest" description="Disordered" evidence="1">
    <location>
        <begin position="1"/>
        <end position="26"/>
    </location>
</feature>
<accession>A0A4R4NUB3</accession>
<dbReference type="Pfam" id="PF14085">
    <property type="entry name" value="DUF4265"/>
    <property type="match status" value="1"/>
</dbReference>
<evidence type="ECO:0000256" key="1">
    <source>
        <dbReference type="SAM" id="MobiDB-lite"/>
    </source>
</evidence>
<comment type="caution">
    <text evidence="2">The sequence shown here is derived from an EMBL/GenBank/DDBJ whole genome shotgun (WGS) entry which is preliminary data.</text>
</comment>
<evidence type="ECO:0000313" key="2">
    <source>
        <dbReference type="EMBL" id="TDC13341.1"/>
    </source>
</evidence>
<dbReference type="InterPro" id="IPR025361">
    <property type="entry name" value="DUF4265"/>
</dbReference>
<evidence type="ECO:0000313" key="3">
    <source>
        <dbReference type="Proteomes" id="UP000295075"/>
    </source>
</evidence>
<organism evidence="2 3">
    <name type="scientific">Kribbella albertanoniae</name>
    <dbReference type="NCBI Taxonomy" id="1266829"/>
    <lineage>
        <taxon>Bacteria</taxon>
        <taxon>Bacillati</taxon>
        <taxon>Actinomycetota</taxon>
        <taxon>Actinomycetes</taxon>
        <taxon>Propionibacteriales</taxon>
        <taxon>Kribbellaceae</taxon>
        <taxon>Kribbella</taxon>
    </lineage>
</organism>
<name>A0A4R4NUB3_9ACTN</name>
<dbReference type="AlphaFoldDB" id="A0A4R4NUB3"/>
<dbReference type="Proteomes" id="UP000295075">
    <property type="component" value="Unassembled WGS sequence"/>
</dbReference>
<reference evidence="2 3" key="1">
    <citation type="submission" date="2019-03" db="EMBL/GenBank/DDBJ databases">
        <title>Draft genome sequences of novel Actinobacteria.</title>
        <authorList>
            <person name="Sahin N."/>
            <person name="Ay H."/>
            <person name="Saygin H."/>
        </authorList>
    </citation>
    <scope>NUCLEOTIDE SEQUENCE [LARGE SCALE GENOMIC DNA]</scope>
    <source>
        <strain evidence="2 3">JCM 30547</strain>
    </source>
</reference>
<dbReference type="EMBL" id="SMKA01000538">
    <property type="protein sequence ID" value="TDC13341.1"/>
    <property type="molecule type" value="Genomic_DNA"/>
</dbReference>
<proteinExistence type="predicted"/>
<dbReference type="OrthoDB" id="6961985at2"/>
<gene>
    <name evidence="2" type="ORF">E1261_44855</name>
</gene>
<sequence>MLCTRSRWGGGRRTGSRGLRWSRSGSRGFGSRSGFGGLGTIWRSCVAFRCARRALHWGDVVRICADGSTVTEVVERSGRHVFRALLTIEREEEVAAIAAEVNAICARTGVLLEWSEVRLVAIDVSDGADTADVLGYLAGLAEAGRLEWEWSDIGPFEA</sequence>
<feature type="compositionally biased region" description="Low complexity" evidence="1">
    <location>
        <begin position="16"/>
        <end position="26"/>
    </location>
</feature>
<keyword evidence="3" id="KW-1185">Reference proteome</keyword>
<protein>
    <submittedName>
        <fullName evidence="2">DUF4265 domain-containing protein</fullName>
    </submittedName>
</protein>